<dbReference type="Pfam" id="PF00595">
    <property type="entry name" value="PDZ"/>
    <property type="match status" value="4"/>
</dbReference>
<feature type="domain" description="PDZ" evidence="4">
    <location>
        <begin position="122"/>
        <end position="202"/>
    </location>
</feature>
<dbReference type="RefSeq" id="XP_035507465.1">
    <property type="nucleotide sequence ID" value="XM_035651572.2"/>
</dbReference>
<dbReference type="SUPFAM" id="SSF50156">
    <property type="entry name" value="PDZ domain-like"/>
    <property type="match status" value="4"/>
</dbReference>
<dbReference type="GO" id="GO:0016324">
    <property type="term" value="C:apical plasma membrane"/>
    <property type="evidence" value="ECO:0007669"/>
    <property type="project" value="TreeGrafter"/>
</dbReference>
<sequence length="516" mass="56988">MAGYKPKVISLTKRPGQTFGFFLRVEHGEEGHLVRCLEMGGPAELAGIKDGDRIIRVNGTFTDELSHSVVVDLVRNSGASVTFHILDEASYKQAKAQGVNLSKPQSAPVANGVTKQAPKPKLCYLVKSSSEYGFSLRSVKGQQGLFMTEVIPGSVADRAGVKVNDRLMEVNGENIEDSTHDQVVDKIRLAGSSFMFLLVDEETDRYYQNKHMKIEARLATANHLPHKPCLIKMTKGPDGYGFLLKEEPKRRGHFIREIDRGSPAERAGLKDMDRLVAVDSQEVDSCSHEQVVDRIRQSGNNCCLLVVDKDADRMFEQGKVSPMLFWDDMKDSNSPPSYTEAINLPAPVQPSTPVQKREEELKPKLCKMEKTPVGYGFHLNGIQGVYGHYVKVVKGGAADRAGLEDEDIVIEVNGVNVEQSSHEEAVEIIRNSGSSLEMLVANRSVYEQVKAKDATITRPLPGETFNVQVHTADTPESSDEGKHREEARPETPTEQARERISSVSSTSSEDGVDERL</sequence>
<dbReference type="InterPro" id="IPR036034">
    <property type="entry name" value="PDZ_sf"/>
</dbReference>
<reference evidence="5 7" key="1">
    <citation type="submission" date="2017-12" db="EMBL/GenBank/DDBJ databases">
        <title>Integrating genomic resources of turbot (Scophthalmus maximus) in depth evaluation of genetic and physical mapping variation across individuals.</title>
        <authorList>
            <person name="Martinez P."/>
        </authorList>
    </citation>
    <scope>NUCLEOTIDE SEQUENCE [LARGE SCALE GENOMIC DNA]</scope>
</reference>
<reference evidence="6" key="2">
    <citation type="submission" date="2020-05" db="EMBL/GenBank/DDBJ databases">
        <authorList>
            <person name="Moser M."/>
        </authorList>
    </citation>
    <scope>NUCLEOTIDE SEQUENCE [LARGE SCALE GENOMIC DNA]</scope>
</reference>
<dbReference type="GeneID" id="118320604"/>
<accession>A0A2U9CAM5</accession>
<evidence type="ECO:0000313" key="5">
    <source>
        <dbReference type="EMBL" id="AWP13263.1"/>
    </source>
</evidence>
<dbReference type="AlphaFoldDB" id="A0A2U9CAM5"/>
<feature type="region of interest" description="Disordered" evidence="3">
    <location>
        <begin position="460"/>
        <end position="516"/>
    </location>
</feature>
<dbReference type="Gene3D" id="2.30.42.10">
    <property type="match status" value="4"/>
</dbReference>
<dbReference type="GeneTree" id="ENSGT00950000182849"/>
<feature type="domain" description="PDZ" evidence="4">
    <location>
        <begin position="8"/>
        <end position="89"/>
    </location>
</feature>
<protein>
    <submittedName>
        <fullName evidence="6">PDZ domain containing 1</fullName>
    </submittedName>
    <submittedName>
        <fullName evidence="5">Putative Na(+)/H(+) exchange regulatory cofactor NHE-RF3</fullName>
    </submittedName>
</protein>
<dbReference type="OrthoDB" id="10009200at2759"/>
<dbReference type="KEGG" id="smau:118320604"/>
<dbReference type="Ensembl" id="ENSSMAT00000030572.2">
    <property type="protein sequence ID" value="ENSSMAP00000030208.1"/>
    <property type="gene ID" value="ENSSMAG00000018505.2"/>
</dbReference>
<feature type="domain" description="PDZ" evidence="4">
    <location>
        <begin position="230"/>
        <end position="310"/>
    </location>
</feature>
<dbReference type="PROSITE" id="PS50106">
    <property type="entry name" value="PDZ"/>
    <property type="match status" value="4"/>
</dbReference>
<evidence type="ECO:0000313" key="7">
    <source>
        <dbReference type="Proteomes" id="UP000246464"/>
    </source>
</evidence>
<comment type="similarity">
    <text evidence="2">Belongs to the NHER family.</text>
</comment>
<dbReference type="GO" id="GO:0043495">
    <property type="term" value="F:protein-membrane adaptor activity"/>
    <property type="evidence" value="ECO:0007669"/>
    <property type="project" value="TreeGrafter"/>
</dbReference>
<dbReference type="GO" id="GO:0072659">
    <property type="term" value="P:protein localization to plasma membrane"/>
    <property type="evidence" value="ECO:0007669"/>
    <property type="project" value="TreeGrafter"/>
</dbReference>
<dbReference type="InterPro" id="IPR001478">
    <property type="entry name" value="PDZ"/>
</dbReference>
<evidence type="ECO:0000313" key="6">
    <source>
        <dbReference type="Ensembl" id="ENSSMAP00000030208.1"/>
    </source>
</evidence>
<evidence type="ECO:0000259" key="4">
    <source>
        <dbReference type="PROSITE" id="PS50106"/>
    </source>
</evidence>
<evidence type="ECO:0000256" key="3">
    <source>
        <dbReference type="SAM" id="MobiDB-lite"/>
    </source>
</evidence>
<name>A0A2U9CAM5_SCOMX</name>
<dbReference type="Bgee" id="ENSSMAG00000018505">
    <property type="expression patterns" value="Expressed in head kidney and 2 other cell types or tissues"/>
</dbReference>
<feature type="compositionally biased region" description="Basic and acidic residues" evidence="3">
    <location>
        <begin position="479"/>
        <end position="500"/>
    </location>
</feature>
<dbReference type="CDD" id="cd06768">
    <property type="entry name" value="PDZ_NHERF-like"/>
    <property type="match status" value="4"/>
</dbReference>
<organism evidence="5 7">
    <name type="scientific">Scophthalmus maximus</name>
    <name type="common">Turbot</name>
    <name type="synonym">Psetta maxima</name>
    <dbReference type="NCBI Taxonomy" id="52904"/>
    <lineage>
        <taxon>Eukaryota</taxon>
        <taxon>Metazoa</taxon>
        <taxon>Chordata</taxon>
        <taxon>Craniata</taxon>
        <taxon>Vertebrata</taxon>
        <taxon>Euteleostomi</taxon>
        <taxon>Actinopterygii</taxon>
        <taxon>Neopterygii</taxon>
        <taxon>Teleostei</taxon>
        <taxon>Neoteleostei</taxon>
        <taxon>Acanthomorphata</taxon>
        <taxon>Carangaria</taxon>
        <taxon>Pleuronectiformes</taxon>
        <taxon>Pleuronectoidei</taxon>
        <taxon>Scophthalmidae</taxon>
        <taxon>Scophthalmus</taxon>
    </lineage>
</organism>
<dbReference type="Proteomes" id="UP000246464">
    <property type="component" value="Chromosome 14"/>
</dbReference>
<evidence type="ECO:0000256" key="2">
    <source>
        <dbReference type="ARBA" id="ARBA00038110"/>
    </source>
</evidence>
<evidence type="ECO:0000256" key="1">
    <source>
        <dbReference type="ARBA" id="ARBA00022737"/>
    </source>
</evidence>
<feature type="compositionally biased region" description="Polar residues" evidence="3">
    <location>
        <begin position="465"/>
        <end position="475"/>
    </location>
</feature>
<dbReference type="STRING" id="52904.ENSSMAP00000030208"/>
<gene>
    <name evidence="6" type="primary">pdzk1</name>
    <name evidence="5" type="ORF">SMAX5B_018580</name>
</gene>
<keyword evidence="1" id="KW-0677">Repeat</keyword>
<dbReference type="SMART" id="SM00228">
    <property type="entry name" value="PDZ"/>
    <property type="match status" value="4"/>
</dbReference>
<reference evidence="6" key="3">
    <citation type="submission" date="2023-05" db="EMBL/GenBank/DDBJ databases">
        <title>High-quality long-read genome of Scophthalmus maximus.</title>
        <authorList>
            <person name="Lien S."/>
            <person name="Martinez P."/>
        </authorList>
    </citation>
    <scope>NUCLEOTIDE SEQUENCE [LARGE SCALE GENOMIC DNA]</scope>
</reference>
<keyword evidence="7" id="KW-1185">Reference proteome</keyword>
<proteinExistence type="inferred from homology"/>
<dbReference type="PANTHER" id="PTHR14191">
    <property type="entry name" value="PDZ DOMAIN CONTAINING PROTEIN"/>
    <property type="match status" value="1"/>
</dbReference>
<feature type="domain" description="PDZ" evidence="4">
    <location>
        <begin position="365"/>
        <end position="444"/>
    </location>
</feature>
<dbReference type="Proteomes" id="UP000694558">
    <property type="component" value="Chromosome 14"/>
</dbReference>
<dbReference type="CTD" id="5174"/>
<dbReference type="PANTHER" id="PTHR14191:SF6">
    <property type="entry name" value="NA(+)_H(+) EXCHANGE REGULATORY COFACTOR NHE-RF3-RELATED"/>
    <property type="match status" value="1"/>
</dbReference>
<dbReference type="InterPro" id="IPR051067">
    <property type="entry name" value="NHER"/>
</dbReference>
<dbReference type="EMBL" id="CP026256">
    <property type="protein sequence ID" value="AWP13263.1"/>
    <property type="molecule type" value="Genomic_DNA"/>
</dbReference>
<reference evidence="6" key="4">
    <citation type="submission" date="2025-05" db="UniProtKB">
        <authorList>
            <consortium name="Ensembl"/>
        </authorList>
    </citation>
    <scope>IDENTIFICATION</scope>
</reference>
<dbReference type="OMA" id="ISPCLYY"/>